<evidence type="ECO:0000313" key="4">
    <source>
        <dbReference type="Proteomes" id="UP000646827"/>
    </source>
</evidence>
<feature type="compositionally biased region" description="Polar residues" evidence="1">
    <location>
        <begin position="63"/>
        <end position="75"/>
    </location>
</feature>
<dbReference type="InterPro" id="IPR040521">
    <property type="entry name" value="KDZ"/>
</dbReference>
<comment type="caution">
    <text evidence="3">The sequence shown here is derived from an EMBL/GenBank/DDBJ whole genome shotgun (WGS) entry which is preliminary data.</text>
</comment>
<organism evidence="3 4">
    <name type="scientific">Circinella minor</name>
    <dbReference type="NCBI Taxonomy" id="1195481"/>
    <lineage>
        <taxon>Eukaryota</taxon>
        <taxon>Fungi</taxon>
        <taxon>Fungi incertae sedis</taxon>
        <taxon>Mucoromycota</taxon>
        <taxon>Mucoromycotina</taxon>
        <taxon>Mucoromycetes</taxon>
        <taxon>Mucorales</taxon>
        <taxon>Lichtheimiaceae</taxon>
        <taxon>Circinella</taxon>
    </lineage>
</organism>
<feature type="region of interest" description="Disordered" evidence="1">
    <location>
        <begin position="62"/>
        <end position="91"/>
    </location>
</feature>
<dbReference type="Pfam" id="PF18803">
    <property type="entry name" value="CxC2"/>
    <property type="match status" value="1"/>
</dbReference>
<protein>
    <recommendedName>
        <fullName evidence="2">CxC2-like cysteine cluster KDZ transposase-associated domain-containing protein</fullName>
    </recommendedName>
</protein>
<dbReference type="InterPro" id="IPR041457">
    <property type="entry name" value="CxC2_KDZ-assoc"/>
</dbReference>
<dbReference type="OrthoDB" id="3200967at2759"/>
<keyword evidence="4" id="KW-1185">Reference proteome</keyword>
<dbReference type="AlphaFoldDB" id="A0A8H7RWV9"/>
<dbReference type="Pfam" id="PF18758">
    <property type="entry name" value="KDZ"/>
    <property type="match status" value="1"/>
</dbReference>
<feature type="non-terminal residue" evidence="3">
    <location>
        <position position="1"/>
    </location>
</feature>
<accession>A0A8H7RWV9</accession>
<reference evidence="3 4" key="1">
    <citation type="submission" date="2020-12" db="EMBL/GenBank/DDBJ databases">
        <title>Metabolic potential, ecology and presence of endohyphal bacteria is reflected in genomic diversity of Mucoromycotina.</title>
        <authorList>
            <person name="Muszewska A."/>
            <person name="Okrasinska A."/>
            <person name="Steczkiewicz K."/>
            <person name="Drgas O."/>
            <person name="Orlowska M."/>
            <person name="Perlinska-Lenart U."/>
            <person name="Aleksandrzak-Piekarczyk T."/>
            <person name="Szatraj K."/>
            <person name="Zielenkiewicz U."/>
            <person name="Pilsyk S."/>
            <person name="Malc E."/>
            <person name="Mieczkowski P."/>
            <person name="Kruszewska J.S."/>
            <person name="Biernat P."/>
            <person name="Pawlowska J."/>
        </authorList>
    </citation>
    <scope>NUCLEOTIDE SEQUENCE [LARGE SCALE GENOMIC DNA]</scope>
    <source>
        <strain evidence="3 4">CBS 142.35</strain>
    </source>
</reference>
<gene>
    <name evidence="3" type="ORF">INT45_010283</name>
</gene>
<evidence type="ECO:0000256" key="1">
    <source>
        <dbReference type="SAM" id="MobiDB-lite"/>
    </source>
</evidence>
<dbReference type="PANTHER" id="PTHR33096">
    <property type="entry name" value="CXC2 DOMAIN-CONTAINING PROTEIN"/>
    <property type="match status" value="1"/>
</dbReference>
<evidence type="ECO:0000313" key="3">
    <source>
        <dbReference type="EMBL" id="KAG2217351.1"/>
    </source>
</evidence>
<proteinExistence type="predicted"/>
<feature type="domain" description="CxC2-like cysteine cluster KDZ transposase-associated" evidence="2">
    <location>
        <begin position="156"/>
        <end position="231"/>
    </location>
</feature>
<dbReference type="EMBL" id="JAEPRB010000305">
    <property type="protein sequence ID" value="KAG2217351.1"/>
    <property type="molecule type" value="Genomic_DNA"/>
</dbReference>
<name>A0A8H7RWV9_9FUNG</name>
<evidence type="ECO:0000259" key="2">
    <source>
        <dbReference type="Pfam" id="PF18803"/>
    </source>
</evidence>
<dbReference type="Proteomes" id="UP000646827">
    <property type="component" value="Unassembled WGS sequence"/>
</dbReference>
<sequence>MYSPSENRRLKKKFKRSLRRGERYIEEVFGSYVMSRGQVIPQSRYVSARPLEDEPSHLDRIAANTSKRSQNSSHSQEYDDDDVGSNSNAMENNINNHFGRYSLRNAAAKNSKEEHQQRLKKLDESWKSILDEIVIEYVTNIGYHGKPSYSETTLFGDSCDCVTTRTKEVLCVYLTGIHNTKINFCDCRKDALTLVRHNLFPASPKLPVTAFHFTFLEFFALLQAEGYLANVDRIRKSLGNAYYPYLEMQRRIESELAKELEDPTLIKEDGCPACPKDKMFVALDGNMQLRRRKANEKDTVKAEPGLFFEPEKLLAKYDNNSFKPNSEDTTECLSDFKAASQAITLKKLHKFHETGLFGSVCGRHDVLLYFCNIYMSGE</sequence>
<dbReference type="PANTHER" id="PTHR33096:SF1">
    <property type="entry name" value="CXC1-LIKE CYSTEINE CLUSTER ASSOCIATED WITH KDZ TRANSPOSASES DOMAIN-CONTAINING PROTEIN"/>
    <property type="match status" value="1"/>
</dbReference>